<feature type="compositionally biased region" description="Polar residues" evidence="6">
    <location>
        <begin position="161"/>
        <end position="182"/>
    </location>
</feature>
<dbReference type="GO" id="GO:0010961">
    <property type="term" value="P:intracellular magnesium ion homeostasis"/>
    <property type="evidence" value="ECO:0007669"/>
    <property type="project" value="TreeGrafter"/>
</dbReference>
<dbReference type="InterPro" id="IPR045861">
    <property type="entry name" value="CorA_cytoplasmic_dom"/>
</dbReference>
<name>A0A4V3SJF6_9PEZI</name>
<proteinExistence type="inferred from homology"/>
<evidence type="ECO:0000256" key="2">
    <source>
        <dbReference type="ARBA" id="ARBA00009765"/>
    </source>
</evidence>
<dbReference type="Proteomes" id="UP000298138">
    <property type="component" value="Unassembled WGS sequence"/>
</dbReference>
<feature type="region of interest" description="Disordered" evidence="6">
    <location>
        <begin position="1"/>
        <end position="47"/>
    </location>
</feature>
<dbReference type="PANTHER" id="PTHR21535">
    <property type="entry name" value="MAGNESIUM AND COBALT TRANSPORT PROTEIN/MITOCHONDRIAL IMPORT INNER MEMBRANE TRANSLOCASE SUBUNIT TIM8"/>
    <property type="match status" value="1"/>
</dbReference>
<feature type="region of interest" description="Disordered" evidence="6">
    <location>
        <begin position="161"/>
        <end position="190"/>
    </location>
</feature>
<dbReference type="AlphaFoldDB" id="A0A4V3SJF6"/>
<comment type="subcellular location">
    <subcellularLocation>
        <location evidence="1">Membrane</location>
        <topology evidence="1">Multi-pass membrane protein</topology>
    </subcellularLocation>
</comment>
<evidence type="ECO:0000256" key="3">
    <source>
        <dbReference type="ARBA" id="ARBA00022692"/>
    </source>
</evidence>
<dbReference type="InParanoid" id="A0A4V3SJF6"/>
<evidence type="ECO:0000313" key="9">
    <source>
        <dbReference type="Proteomes" id="UP000298138"/>
    </source>
</evidence>
<dbReference type="FunFam" id="1.20.58.340:FF:000008">
    <property type="entry name" value="CorA family metal ion transporter"/>
    <property type="match status" value="1"/>
</dbReference>
<dbReference type="STRING" id="341454.A0A4V3SJF6"/>
<dbReference type="EMBL" id="ML220113">
    <property type="protein sequence ID" value="TGZ83765.1"/>
    <property type="molecule type" value="Genomic_DNA"/>
</dbReference>
<evidence type="ECO:0000256" key="5">
    <source>
        <dbReference type="ARBA" id="ARBA00023136"/>
    </source>
</evidence>
<dbReference type="GO" id="GO:0015095">
    <property type="term" value="F:magnesium ion transmembrane transporter activity"/>
    <property type="evidence" value="ECO:0007669"/>
    <property type="project" value="InterPro"/>
</dbReference>
<dbReference type="InterPro" id="IPR002523">
    <property type="entry name" value="MgTranspt_CorA/ZnTranspt_ZntB"/>
</dbReference>
<comment type="similarity">
    <text evidence="2">Belongs to the CorA metal ion transporter (MIT) (TC 1.A.35) family.</text>
</comment>
<dbReference type="InterPro" id="IPR044089">
    <property type="entry name" value="Alr1-like"/>
</dbReference>
<sequence>MDTPRSESPSYPQPAIPAPQLDDHRFQPHSLPRNNTISGPHIDPEGGLLTLGRIHTNGSDRVNASESGLADERPPLGTPICIDHATRPPLAHRGSITRTIDNDRISIRFSRASSRSPSPPNSVDAFADPEVRRFRDRSGTFSSQHPGDVGLDLRKIGSRRPTFSETDNQAPRVNNETGSAQAQEDVCFPPPEDAKVRGGIDFEEMDEFVALQNKNRSGVRQRKMSVAGSFRGRYYREPKIVDSETRLGPVSSPDECAIDDSDESILNEKGAGPRLPRHSHPDRFSFFSSEMDTTIHAPEIGDLLIEDETFYELFRGGQGVWWLDCLNPTPEELAMLMKAFSIHPLTAEDIRVQETREKVELFKSYYFVCFRSFVQDKKSEDYMEPINVYIIVFREGVLSFHFEPSNHSANVRRRIRQLRDYVALSSDWICYALIDDIVDSFAPLINDVEHDSDAIEDAVFVARSDDYTALLKRIGDCRKKTMGGMRLLGGKADVIKGFAKRCNEQYSITPRGEIGLYLGDIQDHIVTMMSNLAHFEKMLSRSHANYLAQLSVDSIQANNRANEVLGKITTIATILVPLNLICGLFGMNVPVPGQESETLYWFFGILGSICVFVVVSFYVAKRWKLV</sequence>
<evidence type="ECO:0000256" key="7">
    <source>
        <dbReference type="SAM" id="Phobius"/>
    </source>
</evidence>
<accession>A0A4V3SJF6</accession>
<evidence type="ECO:0000313" key="8">
    <source>
        <dbReference type="EMBL" id="TGZ83765.1"/>
    </source>
</evidence>
<dbReference type="Gene3D" id="1.20.58.340">
    <property type="entry name" value="Magnesium transport protein CorA, transmembrane region"/>
    <property type="match status" value="2"/>
</dbReference>
<keyword evidence="3 7" id="KW-0812">Transmembrane</keyword>
<dbReference type="Pfam" id="PF01544">
    <property type="entry name" value="CorA"/>
    <property type="match status" value="1"/>
</dbReference>
<dbReference type="Gene3D" id="3.30.460.20">
    <property type="entry name" value="CorA soluble domain-like"/>
    <property type="match status" value="1"/>
</dbReference>
<protein>
    <submittedName>
        <fullName evidence="8">Cora-domain-containing protein</fullName>
    </submittedName>
</protein>
<dbReference type="FunCoup" id="A0A4V3SJF6">
    <property type="interactions" value="35"/>
</dbReference>
<feature type="transmembrane region" description="Helical" evidence="7">
    <location>
        <begin position="599"/>
        <end position="620"/>
    </location>
</feature>
<dbReference type="GO" id="GO:0005886">
    <property type="term" value="C:plasma membrane"/>
    <property type="evidence" value="ECO:0007669"/>
    <property type="project" value="TreeGrafter"/>
</dbReference>
<dbReference type="OrthoDB" id="29879at2759"/>
<keyword evidence="4 7" id="KW-1133">Transmembrane helix</keyword>
<feature type="transmembrane region" description="Helical" evidence="7">
    <location>
        <begin position="564"/>
        <end position="587"/>
    </location>
</feature>
<dbReference type="SUPFAM" id="SSF144083">
    <property type="entry name" value="Magnesium transport protein CorA, transmembrane region"/>
    <property type="match status" value="1"/>
</dbReference>
<dbReference type="PANTHER" id="PTHR21535:SF55">
    <property type="entry name" value="MAGNESIUM TRANSPORTER ALR1-RELATED"/>
    <property type="match status" value="1"/>
</dbReference>
<keyword evidence="9" id="KW-1185">Reference proteome</keyword>
<dbReference type="CDD" id="cd12829">
    <property type="entry name" value="Alr1p-like"/>
    <property type="match status" value="1"/>
</dbReference>
<dbReference type="SUPFAM" id="SSF143865">
    <property type="entry name" value="CorA soluble domain-like"/>
    <property type="match status" value="1"/>
</dbReference>
<organism evidence="8 9">
    <name type="scientific">Ascodesmis nigricans</name>
    <dbReference type="NCBI Taxonomy" id="341454"/>
    <lineage>
        <taxon>Eukaryota</taxon>
        <taxon>Fungi</taxon>
        <taxon>Dikarya</taxon>
        <taxon>Ascomycota</taxon>
        <taxon>Pezizomycotina</taxon>
        <taxon>Pezizomycetes</taxon>
        <taxon>Pezizales</taxon>
        <taxon>Ascodesmidaceae</taxon>
        <taxon>Ascodesmis</taxon>
    </lineage>
</organism>
<dbReference type="InterPro" id="IPR045863">
    <property type="entry name" value="CorA_TM1_TM2"/>
</dbReference>
<evidence type="ECO:0000256" key="6">
    <source>
        <dbReference type="SAM" id="MobiDB-lite"/>
    </source>
</evidence>
<dbReference type="FunFam" id="1.20.58.340:FF:000006">
    <property type="entry name" value="CorA family metal ion transporter"/>
    <property type="match status" value="1"/>
</dbReference>
<keyword evidence="5 7" id="KW-0472">Membrane</keyword>
<feature type="compositionally biased region" description="Polar residues" evidence="6">
    <location>
        <begin position="1"/>
        <end position="10"/>
    </location>
</feature>
<evidence type="ECO:0000256" key="4">
    <source>
        <dbReference type="ARBA" id="ARBA00022989"/>
    </source>
</evidence>
<gene>
    <name evidence="8" type="ORF">EX30DRAFT_91079</name>
</gene>
<reference evidence="8 9" key="1">
    <citation type="submission" date="2019-04" db="EMBL/GenBank/DDBJ databases">
        <title>Comparative genomics and transcriptomics to analyze fruiting body development in filamentous ascomycetes.</title>
        <authorList>
            <consortium name="DOE Joint Genome Institute"/>
            <person name="Lutkenhaus R."/>
            <person name="Traeger S."/>
            <person name="Breuer J."/>
            <person name="Kuo A."/>
            <person name="Lipzen A."/>
            <person name="Pangilinan J."/>
            <person name="Dilworth D."/>
            <person name="Sandor L."/>
            <person name="Poggeler S."/>
            <person name="Barry K."/>
            <person name="Grigoriev I.V."/>
            <person name="Nowrousian M."/>
        </authorList>
    </citation>
    <scope>NUCLEOTIDE SEQUENCE [LARGE SCALE GENOMIC DNA]</scope>
    <source>
        <strain evidence="8 9">CBS 389.68</strain>
    </source>
</reference>
<evidence type="ECO:0000256" key="1">
    <source>
        <dbReference type="ARBA" id="ARBA00004141"/>
    </source>
</evidence>